<dbReference type="AlphaFoldDB" id="A0A412G0S0"/>
<dbReference type="InterPro" id="IPR044910">
    <property type="entry name" value="TM_1086_SG_dom"/>
</dbReference>
<dbReference type="Gene3D" id="2.40.10.170">
    <property type="match status" value="1"/>
</dbReference>
<dbReference type="RefSeq" id="WP_117895025.1">
    <property type="nucleotide sequence ID" value="NZ_CABJCV010000010.1"/>
</dbReference>
<gene>
    <name evidence="3" type="ORF">DWY25_09435</name>
</gene>
<accession>A0A412G0S0</accession>
<reference evidence="3 4" key="1">
    <citation type="submission" date="2018-08" db="EMBL/GenBank/DDBJ databases">
        <title>A genome reference for cultivated species of the human gut microbiota.</title>
        <authorList>
            <person name="Zou Y."/>
            <person name="Xue W."/>
            <person name="Luo G."/>
        </authorList>
    </citation>
    <scope>NUCLEOTIDE SEQUENCE [LARGE SCALE GENOMIC DNA]</scope>
    <source>
        <strain evidence="3 4">AF24-29</strain>
    </source>
</reference>
<comment type="caution">
    <text evidence="3">The sequence shown here is derived from an EMBL/GenBank/DDBJ whole genome shotgun (WGS) entry which is preliminary data.</text>
</comment>
<name>A0A412G0S0_9FIRM</name>
<dbReference type="EMBL" id="QRUP01000010">
    <property type="protein sequence ID" value="RGR74025.1"/>
    <property type="molecule type" value="Genomic_DNA"/>
</dbReference>
<dbReference type="Pfam" id="PF20999">
    <property type="entry name" value="DUF4438_C"/>
    <property type="match status" value="1"/>
</dbReference>
<feature type="domain" description="DUF4438" evidence="2">
    <location>
        <begin position="160"/>
        <end position="283"/>
    </location>
</feature>
<dbReference type="Proteomes" id="UP000284178">
    <property type="component" value="Unassembled WGS sequence"/>
</dbReference>
<protein>
    <submittedName>
        <fullName evidence="3">DUF4438 domain-containing protein</fullName>
    </submittedName>
</protein>
<evidence type="ECO:0000313" key="4">
    <source>
        <dbReference type="Proteomes" id="UP000284178"/>
    </source>
</evidence>
<dbReference type="GeneID" id="83015623"/>
<dbReference type="Gene3D" id="2.102.30.10">
    <property type="entry name" value="tm1086 (SG structure) domain"/>
    <property type="match status" value="1"/>
</dbReference>
<organism evidence="3 4">
    <name type="scientific">Holdemania filiformis</name>
    <dbReference type="NCBI Taxonomy" id="61171"/>
    <lineage>
        <taxon>Bacteria</taxon>
        <taxon>Bacillati</taxon>
        <taxon>Bacillota</taxon>
        <taxon>Erysipelotrichia</taxon>
        <taxon>Erysipelotrichales</taxon>
        <taxon>Erysipelotrichaceae</taxon>
        <taxon>Holdemania</taxon>
    </lineage>
</organism>
<dbReference type="InterPro" id="IPR029433">
    <property type="entry name" value="DUF4438_N"/>
</dbReference>
<proteinExistence type="predicted"/>
<evidence type="ECO:0000313" key="3">
    <source>
        <dbReference type="EMBL" id="RGR74025.1"/>
    </source>
</evidence>
<dbReference type="InterPro" id="IPR048399">
    <property type="entry name" value="DUF4438_C"/>
</dbReference>
<evidence type="ECO:0000259" key="2">
    <source>
        <dbReference type="Pfam" id="PF20999"/>
    </source>
</evidence>
<sequence length="287" mass="30949">MIKFNKEQLVMQSVQGKVHPPVMKRQYRVGSDGRPWILPATGGITYNFQIGDGCMGLAGDHVEPGVSTKNPDPAMDMAYNTLTCVGNQAKVITGEAKGAVGYVTGKHGGIDHVMIAFEQEVLEKLTIDDQFLVKACGQGMTLTDYPEITVMNLDPELINKMGIEEQDGCLVVPVTKVIPAALMGSGLGSDTMLSGDYDIMTRDAKSFAELGLQELRFGDIVMIQDHCNDHGPDYCQGAVTIGVIIHGDSYISGHGPGVTVLMSCRTPKIKAKLDPNANLANYLNFKK</sequence>
<dbReference type="Pfam" id="PF14505">
    <property type="entry name" value="DUF4438"/>
    <property type="match status" value="1"/>
</dbReference>
<feature type="domain" description="DUF4438" evidence="1">
    <location>
        <begin position="27"/>
        <end position="158"/>
    </location>
</feature>
<evidence type="ECO:0000259" key="1">
    <source>
        <dbReference type="Pfam" id="PF14505"/>
    </source>
</evidence>
<dbReference type="Gene3D" id="4.10.1180.10">
    <property type="entry name" value="tm1086 domain"/>
    <property type="match status" value="1"/>
</dbReference>
<dbReference type="InterPro" id="IPR044909">
    <property type="entry name" value="TM_1086_sf"/>
</dbReference>
<keyword evidence="4" id="KW-1185">Reference proteome</keyword>